<dbReference type="SUPFAM" id="SSF53756">
    <property type="entry name" value="UDP-Glycosyltransferase/glycogen phosphorylase"/>
    <property type="match status" value="1"/>
</dbReference>
<dbReference type="GO" id="GO:0008194">
    <property type="term" value="F:UDP-glycosyltransferase activity"/>
    <property type="evidence" value="ECO:0007669"/>
    <property type="project" value="InterPro"/>
</dbReference>
<keyword evidence="2 4" id="KW-0328">Glycosyltransferase</keyword>
<evidence type="ECO:0000256" key="5">
    <source>
        <dbReference type="RuleBase" id="RU362057"/>
    </source>
</evidence>
<keyword evidence="7" id="KW-1185">Reference proteome</keyword>
<dbReference type="CDD" id="cd03784">
    <property type="entry name" value="GT1_Gtf-like"/>
    <property type="match status" value="1"/>
</dbReference>
<evidence type="ECO:0000256" key="3">
    <source>
        <dbReference type="ARBA" id="ARBA00022679"/>
    </source>
</evidence>
<evidence type="ECO:0000313" key="6">
    <source>
        <dbReference type="EMBL" id="KAD5960875.1"/>
    </source>
</evidence>
<dbReference type="PROSITE" id="PS00375">
    <property type="entry name" value="UDPGT"/>
    <property type="match status" value="1"/>
</dbReference>
<dbReference type="Pfam" id="PF00201">
    <property type="entry name" value="UDPGT"/>
    <property type="match status" value="1"/>
</dbReference>
<evidence type="ECO:0000256" key="1">
    <source>
        <dbReference type="ARBA" id="ARBA00009995"/>
    </source>
</evidence>
<dbReference type="EMBL" id="SZYD01000006">
    <property type="protein sequence ID" value="KAD5960875.1"/>
    <property type="molecule type" value="Genomic_DNA"/>
</dbReference>
<evidence type="ECO:0000313" key="7">
    <source>
        <dbReference type="Proteomes" id="UP000326396"/>
    </source>
</evidence>
<dbReference type="OrthoDB" id="5835829at2759"/>
<name>A0A5N6P6J8_9ASTR</name>
<dbReference type="Gene3D" id="3.40.50.2000">
    <property type="entry name" value="Glycogen Phosphorylase B"/>
    <property type="match status" value="2"/>
</dbReference>
<dbReference type="AlphaFoldDB" id="A0A5N6P6J8"/>
<dbReference type="FunFam" id="3.40.50.2000:FF:000051">
    <property type="entry name" value="Glycosyltransferase"/>
    <property type="match status" value="1"/>
</dbReference>
<evidence type="ECO:0000256" key="4">
    <source>
        <dbReference type="RuleBase" id="RU003718"/>
    </source>
</evidence>
<dbReference type="EC" id="2.4.1.-" evidence="5"/>
<reference evidence="6 7" key="1">
    <citation type="submission" date="2019-05" db="EMBL/GenBank/DDBJ databases">
        <title>Mikania micrantha, genome provides insights into the molecular mechanism of rapid growth.</title>
        <authorList>
            <person name="Liu B."/>
        </authorList>
    </citation>
    <scope>NUCLEOTIDE SEQUENCE [LARGE SCALE GENOMIC DNA]</scope>
    <source>
        <strain evidence="6">NLD-2019</strain>
        <tissue evidence="6">Leaf</tissue>
    </source>
</reference>
<organism evidence="6 7">
    <name type="scientific">Mikania micrantha</name>
    <name type="common">bitter vine</name>
    <dbReference type="NCBI Taxonomy" id="192012"/>
    <lineage>
        <taxon>Eukaryota</taxon>
        <taxon>Viridiplantae</taxon>
        <taxon>Streptophyta</taxon>
        <taxon>Embryophyta</taxon>
        <taxon>Tracheophyta</taxon>
        <taxon>Spermatophyta</taxon>
        <taxon>Magnoliopsida</taxon>
        <taxon>eudicotyledons</taxon>
        <taxon>Gunneridae</taxon>
        <taxon>Pentapetalae</taxon>
        <taxon>asterids</taxon>
        <taxon>campanulids</taxon>
        <taxon>Asterales</taxon>
        <taxon>Asteraceae</taxon>
        <taxon>Asteroideae</taxon>
        <taxon>Heliantheae alliance</taxon>
        <taxon>Eupatorieae</taxon>
        <taxon>Mikania</taxon>
    </lineage>
</organism>
<protein>
    <recommendedName>
        <fullName evidence="5">Glycosyltransferase</fullName>
        <ecNumber evidence="5">2.4.1.-</ecNumber>
    </recommendedName>
</protein>
<gene>
    <name evidence="6" type="ORF">E3N88_12347</name>
</gene>
<accession>A0A5N6P6J8</accession>
<comment type="caution">
    <text evidence="6">The sequence shown here is derived from an EMBL/GenBank/DDBJ whole genome shotgun (WGS) entry which is preliminary data.</text>
</comment>
<dbReference type="InterPro" id="IPR002213">
    <property type="entry name" value="UDP_glucos_trans"/>
</dbReference>
<evidence type="ECO:0000256" key="2">
    <source>
        <dbReference type="ARBA" id="ARBA00022676"/>
    </source>
</evidence>
<keyword evidence="3 4" id="KW-0808">Transferase</keyword>
<sequence>MAFKQLHIALIASPGIGHLAPLLSLGHRLATTHNLRATVLAVTTTVSPAITQLLTSLTTTNLSVIQIPAADISAVIPPDAKIVTQLCIMMRETVPAIRSTISTMASGPHALIGDIFSTDSWLIAEELGIPKYVLVTGNAWFTSLFIYSPVLDKQVVGQYVDQKEPLEIPGCKSVLPEDVVDPMLNRDDETYGVYLAQSVGVTLADGVLINSWEDLEPQSLDALRNNEVLRSVIRCKPVYTVGPVIKGYEPDGAERSGVKNKVIEWLDKQPNRSVIYVSFGSGGTISVEQMKELACGLELSHQRFVWVVRTPSGQVSDGSFLKTGQSSGLDGPCGYLPEGFLGRTEKIGLVVPSWAPQVEILNHVSVAGFLTHCGWNSTLESIMSGVPMIAWPLYAEQKMNATMLTEVLEVAVRPAALPTVKVVGREEVAKMVVDLVEGEKGKTMKMKGDMLKESGNKAISENGSSYVSICKFIEDCWSRCH</sequence>
<proteinExistence type="inferred from homology"/>
<dbReference type="PANTHER" id="PTHR48046">
    <property type="entry name" value="UDP-GLYCOSYLTRANSFERASE 72E1"/>
    <property type="match status" value="1"/>
</dbReference>
<comment type="similarity">
    <text evidence="1 4">Belongs to the UDP-glycosyltransferase family.</text>
</comment>
<dbReference type="InterPro" id="IPR035595">
    <property type="entry name" value="UDP_glycos_trans_CS"/>
</dbReference>
<dbReference type="PANTHER" id="PTHR48046:SF1">
    <property type="entry name" value="GLYCOSYLTRANSFERASE-RELATED"/>
    <property type="match status" value="1"/>
</dbReference>
<dbReference type="Proteomes" id="UP000326396">
    <property type="component" value="Linkage Group LG14"/>
</dbReference>